<sequence length="146" mass="16331">MAELVIRKTVKVEAPLATLWKVLTDNEFIPQYMFGCVAETDWKPGSPLLWKGAADQKLYVKGHVVAIDAPRRLEYTVIDPNSDIADIPENYLKMTYDLKEEDGGTVLEISQGDFSIVANGQKRYEDVMAGDDHLMVAIKKVAEAQD</sequence>
<dbReference type="Pfam" id="PF08327">
    <property type="entry name" value="AHSA1"/>
    <property type="match status" value="1"/>
</dbReference>
<protein>
    <submittedName>
        <fullName evidence="3">Uncharacterized protein YndB with AHSA1/START domain</fullName>
    </submittedName>
</protein>
<feature type="domain" description="Activator of Hsp90 ATPase homologue 1/2-like C-terminal" evidence="2">
    <location>
        <begin position="14"/>
        <end position="122"/>
    </location>
</feature>
<dbReference type="AlphaFoldDB" id="A0A841K4D0"/>
<evidence type="ECO:0000313" key="3">
    <source>
        <dbReference type="EMBL" id="MBB6146011.1"/>
    </source>
</evidence>
<gene>
    <name evidence="3" type="ORF">HNQ77_003981</name>
</gene>
<dbReference type="Proteomes" id="UP000538666">
    <property type="component" value="Unassembled WGS sequence"/>
</dbReference>
<proteinExistence type="inferred from homology"/>
<dbReference type="RefSeq" id="WP_050061005.1">
    <property type="nucleotide sequence ID" value="NZ_JACHEK010000008.1"/>
</dbReference>
<keyword evidence="4" id="KW-1185">Reference proteome</keyword>
<accession>A0A841K4D0</accession>
<evidence type="ECO:0000259" key="2">
    <source>
        <dbReference type="Pfam" id="PF08327"/>
    </source>
</evidence>
<dbReference type="OrthoDB" id="9800600at2"/>
<dbReference type="CDD" id="cd07814">
    <property type="entry name" value="SRPBCC_CalC_Aha1-like"/>
    <property type="match status" value="1"/>
</dbReference>
<evidence type="ECO:0000313" key="4">
    <source>
        <dbReference type="Proteomes" id="UP000538666"/>
    </source>
</evidence>
<organism evidence="3 4">
    <name type="scientific">Silvibacterium bohemicum</name>
    <dbReference type="NCBI Taxonomy" id="1577686"/>
    <lineage>
        <taxon>Bacteria</taxon>
        <taxon>Pseudomonadati</taxon>
        <taxon>Acidobacteriota</taxon>
        <taxon>Terriglobia</taxon>
        <taxon>Terriglobales</taxon>
        <taxon>Acidobacteriaceae</taxon>
        <taxon>Silvibacterium</taxon>
    </lineage>
</organism>
<evidence type="ECO:0000256" key="1">
    <source>
        <dbReference type="ARBA" id="ARBA00006817"/>
    </source>
</evidence>
<dbReference type="EMBL" id="JACHEK010000008">
    <property type="protein sequence ID" value="MBB6146011.1"/>
    <property type="molecule type" value="Genomic_DNA"/>
</dbReference>
<dbReference type="InterPro" id="IPR013538">
    <property type="entry name" value="ASHA1/2-like_C"/>
</dbReference>
<reference evidence="3 4" key="1">
    <citation type="submission" date="2020-08" db="EMBL/GenBank/DDBJ databases">
        <title>Genomic Encyclopedia of Type Strains, Phase IV (KMG-IV): sequencing the most valuable type-strain genomes for metagenomic binning, comparative biology and taxonomic classification.</title>
        <authorList>
            <person name="Goeker M."/>
        </authorList>
    </citation>
    <scope>NUCLEOTIDE SEQUENCE [LARGE SCALE GENOMIC DNA]</scope>
    <source>
        <strain evidence="3 4">DSM 103733</strain>
    </source>
</reference>
<comment type="similarity">
    <text evidence="1">Belongs to the AHA1 family.</text>
</comment>
<comment type="caution">
    <text evidence="3">The sequence shown here is derived from an EMBL/GenBank/DDBJ whole genome shotgun (WGS) entry which is preliminary data.</text>
</comment>
<name>A0A841K4D0_9BACT</name>
<dbReference type="SUPFAM" id="SSF55961">
    <property type="entry name" value="Bet v1-like"/>
    <property type="match status" value="1"/>
</dbReference>
<dbReference type="Gene3D" id="3.30.530.20">
    <property type="match status" value="1"/>
</dbReference>
<dbReference type="InterPro" id="IPR023393">
    <property type="entry name" value="START-like_dom_sf"/>
</dbReference>